<accession>A0A7C9PHB6</accession>
<keyword evidence="16" id="KW-1185">Reference proteome</keyword>
<evidence type="ECO:0000256" key="2">
    <source>
        <dbReference type="ARBA" id="ARBA00004648"/>
    </source>
</evidence>
<evidence type="ECO:0000256" key="9">
    <source>
        <dbReference type="ARBA" id="ARBA00022989"/>
    </source>
</evidence>
<keyword evidence="4 15" id="KW-0808">Transferase</keyword>
<evidence type="ECO:0000256" key="12">
    <source>
        <dbReference type="ARBA" id="ARBA00023157"/>
    </source>
</evidence>
<dbReference type="PANTHER" id="PTHR46025">
    <property type="entry name" value="XYLOSYLTRANSFERASE OXT"/>
    <property type="match status" value="1"/>
</dbReference>
<evidence type="ECO:0000313" key="16">
    <source>
        <dbReference type="Proteomes" id="UP000484255"/>
    </source>
</evidence>
<evidence type="ECO:0000256" key="10">
    <source>
        <dbReference type="ARBA" id="ARBA00023034"/>
    </source>
</evidence>
<dbReference type="GO" id="GO:0030166">
    <property type="term" value="P:proteoglycan biosynthetic process"/>
    <property type="evidence" value="ECO:0007669"/>
    <property type="project" value="InterPro"/>
</dbReference>
<keyword evidence="9" id="KW-1133">Transmembrane helix</keyword>
<evidence type="ECO:0000256" key="4">
    <source>
        <dbReference type="ARBA" id="ARBA00022679"/>
    </source>
</evidence>
<gene>
    <name evidence="15" type="ORF">G3A44_12140</name>
</gene>
<proteinExistence type="predicted"/>
<dbReference type="GO" id="GO:0030158">
    <property type="term" value="F:protein xylosyltransferase activity"/>
    <property type="evidence" value="ECO:0007669"/>
    <property type="project" value="InterPro"/>
</dbReference>
<keyword evidence="5" id="KW-0812">Transmembrane</keyword>
<evidence type="ECO:0000256" key="6">
    <source>
        <dbReference type="ARBA" id="ARBA00022723"/>
    </source>
</evidence>
<comment type="subcellular location">
    <subcellularLocation>
        <location evidence="2">Endoplasmic reticulum membrane</location>
        <topology evidence="2">Single-pass type II membrane protein</topology>
    </subcellularLocation>
    <subcellularLocation>
        <location evidence="1">Golgi apparatus membrane</location>
        <topology evidence="1">Single-pass type II membrane protein</topology>
    </subcellularLocation>
</comment>
<protein>
    <recommendedName>
        <fullName evidence="14">Peptide O-xylosyltransferase</fullName>
    </recommendedName>
</protein>
<evidence type="ECO:0000313" key="15">
    <source>
        <dbReference type="EMBL" id="NDY91936.1"/>
    </source>
</evidence>
<sequence length="322" mass="35683">MIHFSIQHHGDNWEHLYWLAKSLASAQGSIDVALDGSGELATQLGARLAGPSVTVRQSLPVVWAGPSVVMQMREAMAHSVGVPGWEWFINLSGSCIPLVDPYQMAQRLRALQSRTGKHSFVFSFQVKRAPVWVPYAGPGSGKVAKLFRVPYVGDLAVERLVEAGRFNPVAEIEMRRSLWCAELATATGKQLLLRGLMPPELQDRQAFWRQYPYTLGRQWVVLHRKVVEWLVSSPQVSQVATLLGQTFLPDETFFQTCLASAPPDLKEGIDMKNNLRTKMGTPGRITAESLAHLAIGDALFSRKASGPLPALHRAAETLWQRP</sequence>
<dbReference type="InterPro" id="IPR043538">
    <property type="entry name" value="XYLT"/>
</dbReference>
<dbReference type="RefSeq" id="WP_163457788.1">
    <property type="nucleotide sequence ID" value="NZ_JAAGOH010000013.1"/>
</dbReference>
<dbReference type="InterPro" id="IPR003406">
    <property type="entry name" value="Glyco_trans_14"/>
</dbReference>
<keyword evidence="8" id="KW-0735">Signal-anchor</keyword>
<keyword evidence="12" id="KW-1015">Disulfide bond</keyword>
<evidence type="ECO:0000256" key="7">
    <source>
        <dbReference type="ARBA" id="ARBA00022824"/>
    </source>
</evidence>
<dbReference type="PANTHER" id="PTHR46025:SF3">
    <property type="entry name" value="XYLOSYLTRANSFERASE OXT"/>
    <property type="match status" value="1"/>
</dbReference>
<dbReference type="GO" id="GO:0046872">
    <property type="term" value="F:metal ion binding"/>
    <property type="evidence" value="ECO:0007669"/>
    <property type="project" value="UniProtKB-KW"/>
</dbReference>
<evidence type="ECO:0000256" key="3">
    <source>
        <dbReference type="ARBA" id="ARBA00022676"/>
    </source>
</evidence>
<dbReference type="Pfam" id="PF02485">
    <property type="entry name" value="Branch"/>
    <property type="match status" value="2"/>
</dbReference>
<comment type="caution">
    <text evidence="15">The sequence shown here is derived from an EMBL/GenBank/DDBJ whole genome shotgun (WGS) entry which is preliminary data.</text>
</comment>
<keyword evidence="13" id="KW-0325">Glycoprotein</keyword>
<dbReference type="AlphaFoldDB" id="A0A7C9PHB6"/>
<keyword evidence="11" id="KW-0472">Membrane</keyword>
<keyword evidence="3 15" id="KW-0328">Glycosyltransferase</keyword>
<evidence type="ECO:0000256" key="8">
    <source>
        <dbReference type="ARBA" id="ARBA00022968"/>
    </source>
</evidence>
<evidence type="ECO:0000256" key="11">
    <source>
        <dbReference type="ARBA" id="ARBA00023136"/>
    </source>
</evidence>
<keyword evidence="7" id="KW-0256">Endoplasmic reticulum</keyword>
<dbReference type="GO" id="GO:0016020">
    <property type="term" value="C:membrane"/>
    <property type="evidence" value="ECO:0007669"/>
    <property type="project" value="InterPro"/>
</dbReference>
<evidence type="ECO:0000256" key="5">
    <source>
        <dbReference type="ARBA" id="ARBA00022692"/>
    </source>
</evidence>
<reference evidence="15 16" key="1">
    <citation type="submission" date="2020-02" db="EMBL/GenBank/DDBJ databases">
        <title>Ideonella bacterium strain TBM-1.</title>
        <authorList>
            <person name="Chen W.-M."/>
        </authorList>
    </citation>
    <scope>NUCLEOTIDE SEQUENCE [LARGE SCALE GENOMIC DNA]</scope>
    <source>
        <strain evidence="15 16">TBM-1</strain>
    </source>
</reference>
<evidence type="ECO:0000256" key="13">
    <source>
        <dbReference type="ARBA" id="ARBA00023180"/>
    </source>
</evidence>
<keyword evidence="6" id="KW-0479">Metal-binding</keyword>
<name>A0A7C9PHB6_9BURK</name>
<evidence type="ECO:0000256" key="14">
    <source>
        <dbReference type="ARBA" id="ARBA00042865"/>
    </source>
</evidence>
<keyword evidence="10" id="KW-0333">Golgi apparatus</keyword>
<dbReference type="Proteomes" id="UP000484255">
    <property type="component" value="Unassembled WGS sequence"/>
</dbReference>
<organism evidence="15 16">
    <name type="scientific">Ideonella livida</name>
    <dbReference type="NCBI Taxonomy" id="2707176"/>
    <lineage>
        <taxon>Bacteria</taxon>
        <taxon>Pseudomonadati</taxon>
        <taxon>Pseudomonadota</taxon>
        <taxon>Betaproteobacteria</taxon>
        <taxon>Burkholderiales</taxon>
        <taxon>Sphaerotilaceae</taxon>
        <taxon>Ideonella</taxon>
    </lineage>
</organism>
<evidence type="ECO:0000256" key="1">
    <source>
        <dbReference type="ARBA" id="ARBA00004323"/>
    </source>
</evidence>
<dbReference type="EMBL" id="JAAGOH010000013">
    <property type="protein sequence ID" value="NDY91936.1"/>
    <property type="molecule type" value="Genomic_DNA"/>
</dbReference>